<keyword evidence="3 6" id="KW-0645">Protease</keyword>
<feature type="domain" description="Peptidase M24" evidence="8">
    <location>
        <begin position="12"/>
        <end position="243"/>
    </location>
</feature>
<dbReference type="PANTHER" id="PTHR43330:SF27">
    <property type="entry name" value="METHIONINE AMINOPEPTIDASE"/>
    <property type="match status" value="1"/>
</dbReference>
<evidence type="ECO:0000256" key="4">
    <source>
        <dbReference type="ARBA" id="ARBA00022723"/>
    </source>
</evidence>
<dbReference type="GO" id="GO:0004239">
    <property type="term" value="F:initiator methionyl aminopeptidase activity"/>
    <property type="evidence" value="ECO:0007669"/>
    <property type="project" value="UniProtKB-UniRule"/>
</dbReference>
<accession>A0A0H4TTL8</accession>
<keyword evidence="2 6" id="KW-0031">Aminopeptidase</keyword>
<keyword evidence="4 6" id="KW-0479">Metal-binding</keyword>
<dbReference type="InterPro" id="IPR001714">
    <property type="entry name" value="Pept_M24_MAP"/>
</dbReference>
<feature type="binding site" evidence="6">
    <location>
        <position position="81"/>
    </location>
    <ligand>
        <name>substrate</name>
    </ligand>
</feature>
<dbReference type="AlphaFoldDB" id="A0A0H4TTL8"/>
<dbReference type="Pfam" id="PF00557">
    <property type="entry name" value="Peptidase_M24"/>
    <property type="match status" value="1"/>
</dbReference>
<dbReference type="InterPro" id="IPR000994">
    <property type="entry name" value="Pept_M24"/>
</dbReference>
<gene>
    <name evidence="6" type="primary">map</name>
</gene>
<dbReference type="InterPro" id="IPR036005">
    <property type="entry name" value="Creatinase/aminopeptidase-like"/>
</dbReference>
<evidence type="ECO:0000256" key="6">
    <source>
        <dbReference type="HAMAP-Rule" id="MF_01974"/>
    </source>
</evidence>
<organism evidence="9">
    <name type="scientific">uncultured delta proteobacterium Rifle_16ft_4_minimus_4275</name>
    <dbReference type="NCBI Taxonomy" id="1665183"/>
    <lineage>
        <taxon>Bacteria</taxon>
        <taxon>Deltaproteobacteria</taxon>
        <taxon>environmental samples</taxon>
    </lineage>
</organism>
<evidence type="ECO:0000256" key="5">
    <source>
        <dbReference type="ARBA" id="ARBA00022801"/>
    </source>
</evidence>
<dbReference type="NCBIfam" id="TIGR00500">
    <property type="entry name" value="met_pdase_I"/>
    <property type="match status" value="1"/>
</dbReference>
<dbReference type="EC" id="3.4.11.18" evidence="6 7"/>
<evidence type="ECO:0000256" key="1">
    <source>
        <dbReference type="ARBA" id="ARBA00002521"/>
    </source>
</evidence>
<comment type="similarity">
    <text evidence="6">Belongs to the peptidase M24A family. Methionine aminopeptidase type 1 subfamily.</text>
</comment>
<dbReference type="PANTHER" id="PTHR43330">
    <property type="entry name" value="METHIONINE AMINOPEPTIDASE"/>
    <property type="match status" value="1"/>
</dbReference>
<reference evidence="9" key="1">
    <citation type="journal article" date="2015" name="ISME J.">
        <title>Aquifer environment selects for microbial species cohorts in sediment and groundwater.</title>
        <authorList>
            <person name="Hug L.A."/>
            <person name="Thomas B.C."/>
            <person name="Brown C.T."/>
            <person name="Frischkorn K.R."/>
            <person name="Williams K.H."/>
            <person name="Tringe S.G."/>
            <person name="Banfield J.F."/>
        </authorList>
    </citation>
    <scope>NUCLEOTIDE SEQUENCE</scope>
</reference>
<comment type="cofactor">
    <cofactor evidence="6">
        <name>Co(2+)</name>
        <dbReference type="ChEBI" id="CHEBI:48828"/>
    </cofactor>
    <cofactor evidence="6">
        <name>Zn(2+)</name>
        <dbReference type="ChEBI" id="CHEBI:29105"/>
    </cofactor>
    <cofactor evidence="6">
        <name>Mn(2+)</name>
        <dbReference type="ChEBI" id="CHEBI:29035"/>
    </cofactor>
    <cofactor evidence="6">
        <name>Fe(2+)</name>
        <dbReference type="ChEBI" id="CHEBI:29033"/>
    </cofactor>
    <text evidence="6">Binds 2 divalent metal cations per subunit. Has a high-affinity and a low affinity metal-binding site. The true nature of the physiological cofactor is under debate. The enzyme is active with cobalt, zinc, manganese or divalent iron ions. Most likely, methionine aminopeptidases function as mononuclear Fe(2+)-metalloproteases under physiological conditions, and the catalytically relevant metal-binding site has been assigned to the histidine-containing high-affinity site.</text>
</comment>
<dbReference type="Gene3D" id="3.90.230.10">
    <property type="entry name" value="Creatinase/methionine aminopeptidase superfamily"/>
    <property type="match status" value="1"/>
</dbReference>
<dbReference type="GO" id="GO:0005829">
    <property type="term" value="C:cytosol"/>
    <property type="evidence" value="ECO:0007669"/>
    <property type="project" value="TreeGrafter"/>
</dbReference>
<name>A0A0H4TTL8_9DELT</name>
<comment type="caution">
    <text evidence="6">Lacks conserved residue(s) required for the propagation of feature annotation.</text>
</comment>
<evidence type="ECO:0000256" key="7">
    <source>
        <dbReference type="RuleBase" id="RU003653"/>
    </source>
</evidence>
<comment type="catalytic activity">
    <reaction evidence="6 7">
        <text>Release of N-terminal amino acids, preferentially methionine, from peptides and arylamides.</text>
        <dbReference type="EC" id="3.4.11.18"/>
    </reaction>
</comment>
<keyword evidence="5 6" id="KW-0378">Hydrolase</keyword>
<dbReference type="SUPFAM" id="SSF55920">
    <property type="entry name" value="Creatinase/aminopeptidase"/>
    <property type="match status" value="1"/>
</dbReference>
<dbReference type="EMBL" id="KT007031">
    <property type="protein sequence ID" value="AKQ04199.1"/>
    <property type="molecule type" value="Genomic_DNA"/>
</dbReference>
<dbReference type="InterPro" id="IPR002467">
    <property type="entry name" value="Pept_M24A_MAP1"/>
</dbReference>
<evidence type="ECO:0000259" key="8">
    <source>
        <dbReference type="Pfam" id="PF00557"/>
    </source>
</evidence>
<feature type="binding site" evidence="6">
    <location>
        <position position="179"/>
    </location>
    <ligand>
        <name>substrate</name>
    </ligand>
</feature>
<dbReference type="HAMAP" id="MF_01974">
    <property type="entry name" value="MetAP_1"/>
    <property type="match status" value="1"/>
</dbReference>
<evidence type="ECO:0000313" key="9">
    <source>
        <dbReference type="EMBL" id="AKQ04199.1"/>
    </source>
</evidence>
<evidence type="ECO:0000256" key="2">
    <source>
        <dbReference type="ARBA" id="ARBA00022438"/>
    </source>
</evidence>
<evidence type="ECO:0000256" key="3">
    <source>
        <dbReference type="ARBA" id="ARBA00022670"/>
    </source>
</evidence>
<comment type="subunit">
    <text evidence="6">Monomer.</text>
</comment>
<dbReference type="PRINTS" id="PR00599">
    <property type="entry name" value="MAPEPTIDASE"/>
</dbReference>
<dbReference type="GO" id="GO:0006508">
    <property type="term" value="P:proteolysis"/>
    <property type="evidence" value="ECO:0007669"/>
    <property type="project" value="UniProtKB-KW"/>
</dbReference>
<proteinExistence type="inferred from homology"/>
<protein>
    <recommendedName>
        <fullName evidence="6 7">Methionine aminopeptidase</fullName>
        <shortName evidence="6">MAP</shortName>
        <shortName evidence="6">MetAP</shortName>
        <ecNumber evidence="6 7">3.4.11.18</ecNumber>
    </recommendedName>
    <alternativeName>
        <fullName evidence="6">Peptidase M</fullName>
    </alternativeName>
</protein>
<comment type="function">
    <text evidence="1 6">Removes the N-terminal methionine from nascent proteins. The N-terminal methionine is often cleaved when the second residue in the primary sequence is small and uncharged (Met-Ala-, Cys, Gly, Pro, Ser, Thr, or Val). Requires deformylation of the N(alpha)-formylated initiator methionine before it can be hydrolyzed.</text>
</comment>
<dbReference type="GO" id="GO:0070006">
    <property type="term" value="F:metalloaminopeptidase activity"/>
    <property type="evidence" value="ECO:0007669"/>
    <property type="project" value="UniProtKB-UniRule"/>
</dbReference>
<sequence length="252" mass="27363">MISLKSAREIEVMRRANVIVAEILQELKKKVAPGVTTLELDALAEELTYRKKAQPAFKGYAMAGRVYPRTLCVSINEEIVHGIPSNRPLRAGDVVGLDFGVVYDGFYGDAAVTVGVGEVGEEARRLMQVTEEALYKGIEQLREGKRLGDLSSAVQTTVESAGFSVVRAFVGPGIGKKLHEEPPVPNYGEPDRGVRLREGMVLAIEPMVNAGGCEVEIKEDGWTAVTKDRSLAAHFEHSVAITKNGPYVLSKL</sequence>
<dbReference type="CDD" id="cd01086">
    <property type="entry name" value="MetAP1"/>
    <property type="match status" value="1"/>
</dbReference>
<dbReference type="GO" id="GO:0046872">
    <property type="term" value="F:metal ion binding"/>
    <property type="evidence" value="ECO:0007669"/>
    <property type="project" value="UniProtKB-UniRule"/>
</dbReference>